<dbReference type="AlphaFoldDB" id="A0A0M3AU94"/>
<dbReference type="Proteomes" id="UP000033874">
    <property type="component" value="Unassembled WGS sequence"/>
</dbReference>
<protein>
    <recommendedName>
        <fullName evidence="4">DUF3617 domain-containing protein</fullName>
    </recommendedName>
</protein>
<comment type="caution">
    <text evidence="2">The sequence shown here is derived from an EMBL/GenBank/DDBJ whole genome shotgun (WGS) entry which is preliminary data.</text>
</comment>
<feature type="signal peptide" evidence="1">
    <location>
        <begin position="1"/>
        <end position="24"/>
    </location>
</feature>
<dbReference type="EMBL" id="LBIC01000001">
    <property type="protein sequence ID" value="KKW93463.1"/>
    <property type="molecule type" value="Genomic_DNA"/>
</dbReference>
<evidence type="ECO:0000313" key="2">
    <source>
        <dbReference type="EMBL" id="KKW93463.1"/>
    </source>
</evidence>
<reference evidence="2 3" key="1">
    <citation type="submission" date="2015-04" db="EMBL/GenBank/DDBJ databases">
        <title>Genome sequence of aromatic hydrocarbons-degrading Sphingobium chungbukense DJ77.</title>
        <authorList>
            <person name="Kim Y.-C."/>
            <person name="Chae J.-C."/>
        </authorList>
    </citation>
    <scope>NUCLEOTIDE SEQUENCE [LARGE SCALE GENOMIC DNA]</scope>
    <source>
        <strain evidence="2 3">DJ77</strain>
    </source>
</reference>
<organism evidence="2 3">
    <name type="scientific">Sphingobium chungbukense</name>
    <dbReference type="NCBI Taxonomy" id="56193"/>
    <lineage>
        <taxon>Bacteria</taxon>
        <taxon>Pseudomonadati</taxon>
        <taxon>Pseudomonadota</taxon>
        <taxon>Alphaproteobacteria</taxon>
        <taxon>Sphingomonadales</taxon>
        <taxon>Sphingomonadaceae</taxon>
        <taxon>Sphingobium</taxon>
    </lineage>
</organism>
<dbReference type="PATRIC" id="fig|56193.3.peg.383"/>
<keyword evidence="1" id="KW-0732">Signal</keyword>
<evidence type="ECO:0000313" key="3">
    <source>
        <dbReference type="Proteomes" id="UP000033874"/>
    </source>
</evidence>
<gene>
    <name evidence="2" type="ORF">YP76_01865</name>
</gene>
<keyword evidence="3" id="KW-1185">Reference proteome</keyword>
<accession>A0A0M3AU94</accession>
<sequence>MTAGRCALGAALAMMMAIAPAVQAAAPLPRLPKGLEAGEWELRERGTDGAVRRICVAHLNQLLQSRHAGNSCKSFTVSETQRRLVVTYECGAAGNGRTDLRIETARLVQIQSQGIARGAPFDFSLEGRWVGACH</sequence>
<dbReference type="STRING" id="56193.YP76_01865"/>
<feature type="chain" id="PRO_5005650637" description="DUF3617 domain-containing protein" evidence="1">
    <location>
        <begin position="25"/>
        <end position="134"/>
    </location>
</feature>
<name>A0A0M3AU94_9SPHN</name>
<evidence type="ECO:0008006" key="4">
    <source>
        <dbReference type="Google" id="ProtNLM"/>
    </source>
</evidence>
<proteinExistence type="predicted"/>
<evidence type="ECO:0000256" key="1">
    <source>
        <dbReference type="SAM" id="SignalP"/>
    </source>
</evidence>